<dbReference type="Pfam" id="PF06226">
    <property type="entry name" value="DUF1007"/>
    <property type="match status" value="1"/>
</dbReference>
<evidence type="ECO:0000256" key="1">
    <source>
        <dbReference type="SAM" id="SignalP"/>
    </source>
</evidence>
<protein>
    <recommendedName>
        <fullName evidence="4">DUF1007 domain-containing protein</fullName>
    </recommendedName>
</protein>
<feature type="chain" id="PRO_5014862685" description="DUF1007 domain-containing protein" evidence="1">
    <location>
        <begin position="23"/>
        <end position="214"/>
    </location>
</feature>
<name>A0A2L0H7E7_RHIFR</name>
<dbReference type="PIRSF" id="PIRSF008159">
    <property type="entry name" value="UCP008159_ABC"/>
    <property type="match status" value="1"/>
</dbReference>
<sequence length="214" mass="23948">MNTRRLVLAGLMTLLTPGLAAAHPHIFAEARLEIVSDEQGNIGELRNVWRFDELFSASVVLDFDKNSNATLDPEELKEVGQTVLESLSEYNYYTTIFDNGKSVKVNRPDGITVDYKDNQLLMMFAVKPAEAMPLKGKLSFGVYDPTMYTAMDFPTDDDLTVIGEKIEACKHQVVRPDPDEVLAENKDTLTDAFWNDPTGTDMSKLFATRIEVTC</sequence>
<dbReference type="InterPro" id="IPR016537">
    <property type="entry name" value="UCP008159_ABC"/>
</dbReference>
<feature type="signal peptide" evidence="1">
    <location>
        <begin position="1"/>
        <end position="22"/>
    </location>
</feature>
<evidence type="ECO:0000313" key="2">
    <source>
        <dbReference type="EMBL" id="AUX77416.1"/>
    </source>
</evidence>
<gene>
    <name evidence="2" type="ORF">NXT3_CH02861</name>
</gene>
<reference evidence="2 3" key="1">
    <citation type="submission" date="2017-10" db="EMBL/GenBank/DDBJ databases">
        <title>Analysis of the genome sequences of Rhizobium populations associated to common bean (phaseolus vulgaris).</title>
        <authorList>
            <person name="Bustos P."/>
            <person name="Santamaria R.I."/>
            <person name="Miranda-Sanchez F."/>
            <person name="Perez-Carrascal O."/>
            <person name="Juarez S."/>
            <person name="Lozano L."/>
            <person name="Martinez-Flores I."/>
            <person name="Vinuesa P."/>
            <person name="Martinez-Romero E."/>
            <person name="Cevallos M.A."/>
            <person name="Romero D."/>
            <person name="Davila G."/>
            <person name="Gonzalez V."/>
        </authorList>
    </citation>
    <scope>NUCLEOTIDE SEQUENCE [LARGE SCALE GENOMIC DNA]</scope>
    <source>
        <strain evidence="2 3">NXT3</strain>
    </source>
</reference>
<dbReference type="Proteomes" id="UP000239340">
    <property type="component" value="Chromosome"/>
</dbReference>
<dbReference type="InterPro" id="IPR010412">
    <property type="entry name" value="DUF1007"/>
</dbReference>
<organism evidence="2 3">
    <name type="scientific">Rhizobium fredii</name>
    <name type="common">Sinorhizobium fredii</name>
    <dbReference type="NCBI Taxonomy" id="380"/>
    <lineage>
        <taxon>Bacteria</taxon>
        <taxon>Pseudomonadati</taxon>
        <taxon>Pseudomonadota</taxon>
        <taxon>Alphaproteobacteria</taxon>
        <taxon>Hyphomicrobiales</taxon>
        <taxon>Rhizobiaceae</taxon>
        <taxon>Sinorhizobium/Ensifer group</taxon>
        <taxon>Sinorhizobium</taxon>
    </lineage>
</organism>
<accession>A0A2L0H7E7</accession>
<dbReference type="RefSeq" id="WP_037414371.1">
    <property type="nucleotide sequence ID" value="NZ_CP024307.1"/>
</dbReference>
<evidence type="ECO:0008006" key="4">
    <source>
        <dbReference type="Google" id="ProtNLM"/>
    </source>
</evidence>
<keyword evidence="1" id="KW-0732">Signal</keyword>
<evidence type="ECO:0000313" key="3">
    <source>
        <dbReference type="Proteomes" id="UP000239340"/>
    </source>
</evidence>
<proteinExistence type="predicted"/>
<dbReference type="AlphaFoldDB" id="A0A2L0H7E7"/>
<dbReference type="EMBL" id="CP024307">
    <property type="protein sequence ID" value="AUX77416.1"/>
    <property type="molecule type" value="Genomic_DNA"/>
</dbReference>